<dbReference type="SUPFAM" id="SSF53756">
    <property type="entry name" value="UDP-Glycosyltransferase/glycogen phosphorylase"/>
    <property type="match status" value="1"/>
</dbReference>
<dbReference type="Proteomes" id="UP000661649">
    <property type="component" value="Unassembled WGS sequence"/>
</dbReference>
<dbReference type="PANTHER" id="PTHR45947:SF3">
    <property type="entry name" value="SULFOQUINOVOSYL TRANSFERASE SQD2"/>
    <property type="match status" value="1"/>
</dbReference>
<reference evidence="2 3" key="1">
    <citation type="submission" date="2020-08" db="EMBL/GenBank/DDBJ databases">
        <title>Genome public.</title>
        <authorList>
            <person name="Liu C."/>
            <person name="Sun Q."/>
        </authorList>
    </citation>
    <scope>NUCLEOTIDE SEQUENCE [LARGE SCALE GENOMIC DNA]</scope>
    <source>
        <strain evidence="2 3">3_YM_SP_D4_24.mj</strain>
    </source>
</reference>
<dbReference type="RefSeq" id="WP_187558086.1">
    <property type="nucleotide sequence ID" value="NZ_JACRTP010000001.1"/>
</dbReference>
<dbReference type="Gene3D" id="3.40.50.2000">
    <property type="entry name" value="Glycogen Phosphorylase B"/>
    <property type="match status" value="2"/>
</dbReference>
<evidence type="ECO:0000313" key="2">
    <source>
        <dbReference type="EMBL" id="MBC8627264.1"/>
    </source>
</evidence>
<organism evidence="2 3">
    <name type="scientific">Blautia stercoris</name>
    <dbReference type="NCBI Taxonomy" id="871664"/>
    <lineage>
        <taxon>Bacteria</taxon>
        <taxon>Bacillati</taxon>
        <taxon>Bacillota</taxon>
        <taxon>Clostridia</taxon>
        <taxon>Lachnospirales</taxon>
        <taxon>Lachnospiraceae</taxon>
        <taxon>Blautia</taxon>
    </lineage>
</organism>
<accession>A0ABR7P7G8</accession>
<dbReference type="Pfam" id="PF00534">
    <property type="entry name" value="Glycos_transf_1"/>
    <property type="match status" value="1"/>
</dbReference>
<dbReference type="InterPro" id="IPR050194">
    <property type="entry name" value="Glycosyltransferase_grp1"/>
</dbReference>
<comment type="caution">
    <text evidence="2">The sequence shown here is derived from an EMBL/GenBank/DDBJ whole genome shotgun (WGS) entry which is preliminary data.</text>
</comment>
<dbReference type="EMBL" id="JACRTP010000001">
    <property type="protein sequence ID" value="MBC8627264.1"/>
    <property type="molecule type" value="Genomic_DNA"/>
</dbReference>
<dbReference type="PANTHER" id="PTHR45947">
    <property type="entry name" value="SULFOQUINOVOSYL TRANSFERASE SQD2"/>
    <property type="match status" value="1"/>
</dbReference>
<dbReference type="CDD" id="cd03801">
    <property type="entry name" value="GT4_PimA-like"/>
    <property type="match status" value="1"/>
</dbReference>
<proteinExistence type="predicted"/>
<gene>
    <name evidence="2" type="ORF">H8712_01250</name>
</gene>
<name>A0ABR7P7G8_9FIRM</name>
<evidence type="ECO:0000313" key="3">
    <source>
        <dbReference type="Proteomes" id="UP000661649"/>
    </source>
</evidence>
<protein>
    <submittedName>
        <fullName evidence="2">Glycosyltransferase family 4 protein</fullName>
    </submittedName>
</protein>
<sequence>MNKKNICIITQCSLPIPTTKGGAVETLVEYLLTENENKAKYHFTVVSVGDNQAEIQSRQFKNADFIYINKSNELLNRLLFQIYRVLKHVNIYIPFSLEFKKCLQILRNIKNQDLFIFEAGPTTQLPALSKIIPKDKLLVHIHWDGMGNKRKDKCFSYLIPVSNYIGEQWKKNTGCSDGKIKALYNCANIERFEKTTTEQEQKELKKELGIAEENKVILFTGRIVEEKGVRELLQAFQQIKYNNVTLLIIGSANFGSKTNTPYEKEVSQIIKKSSKQIVFTGFVHQTKLYKYYNIADIAIMPSLFQDPAPLVGIECQATGTPLIATRVGGIPEYVTKETAILINKDQDMIKNLADKIDFLLNNPEIMKNMGEKAKQNAKKYNTEMYYKHFCRLVDEIL</sequence>
<dbReference type="InterPro" id="IPR001296">
    <property type="entry name" value="Glyco_trans_1"/>
</dbReference>
<keyword evidence="3" id="KW-1185">Reference proteome</keyword>
<evidence type="ECO:0000259" key="1">
    <source>
        <dbReference type="Pfam" id="PF00534"/>
    </source>
</evidence>
<feature type="domain" description="Glycosyl transferase family 1" evidence="1">
    <location>
        <begin position="201"/>
        <end position="375"/>
    </location>
</feature>